<reference evidence="1" key="1">
    <citation type="submission" date="2021-06" db="EMBL/GenBank/DDBJ databases">
        <authorList>
            <person name="Kallberg Y."/>
            <person name="Tangrot J."/>
            <person name="Rosling A."/>
        </authorList>
    </citation>
    <scope>NUCLEOTIDE SEQUENCE</scope>
    <source>
        <strain evidence="1">MA461A</strain>
    </source>
</reference>
<organism evidence="1 2">
    <name type="scientific">Racocetra persica</name>
    <dbReference type="NCBI Taxonomy" id="160502"/>
    <lineage>
        <taxon>Eukaryota</taxon>
        <taxon>Fungi</taxon>
        <taxon>Fungi incertae sedis</taxon>
        <taxon>Mucoromycota</taxon>
        <taxon>Glomeromycotina</taxon>
        <taxon>Glomeromycetes</taxon>
        <taxon>Diversisporales</taxon>
        <taxon>Gigasporaceae</taxon>
        <taxon>Racocetra</taxon>
    </lineage>
</organism>
<comment type="caution">
    <text evidence="1">The sequence shown here is derived from an EMBL/GenBank/DDBJ whole genome shotgun (WGS) entry which is preliminary data.</text>
</comment>
<sequence>EYLQEIEDPKNNQEVNYDLPENPTPLQVAKFEICQEILGYKLKNNLTRQQVAAKMDLSKAETEDILFCCIEKFTLDRLVEYASRLLDPIQEIIKQEKIFDLLIIDGPARTSQGTLEIARRADLIIQPTGASLADLKPSVNEFHALVKAGINKKKLVFVLNHLATKSEEEAARKYLILAGYSVFTHSLKEKASYRLIQNEGKSISEVSYKSLQKEAKELVKEIIKEATIDYDLQGKYRTVTYTTPIERAIYYVCPDCFKKIEQELAEEKRKRERMD</sequence>
<keyword evidence="2" id="KW-1185">Reference proteome</keyword>
<dbReference type="EMBL" id="CAJVQC010000066">
    <property type="protein sequence ID" value="CAG8459834.1"/>
    <property type="molecule type" value="Genomic_DNA"/>
</dbReference>
<evidence type="ECO:0000313" key="2">
    <source>
        <dbReference type="Proteomes" id="UP000789920"/>
    </source>
</evidence>
<gene>
    <name evidence="1" type="ORF">RPERSI_LOCUS106</name>
</gene>
<feature type="non-terminal residue" evidence="1">
    <location>
        <position position="1"/>
    </location>
</feature>
<accession>A0ACA9K971</accession>
<evidence type="ECO:0000313" key="1">
    <source>
        <dbReference type="EMBL" id="CAG8459834.1"/>
    </source>
</evidence>
<dbReference type="Proteomes" id="UP000789920">
    <property type="component" value="Unassembled WGS sequence"/>
</dbReference>
<name>A0ACA9K971_9GLOM</name>
<proteinExistence type="predicted"/>
<protein>
    <submittedName>
        <fullName evidence="1">6988_t:CDS:1</fullName>
    </submittedName>
</protein>